<dbReference type="Pfam" id="PF07729">
    <property type="entry name" value="FCD"/>
    <property type="match status" value="1"/>
</dbReference>
<dbReference type="SMART" id="SM00895">
    <property type="entry name" value="FCD"/>
    <property type="match status" value="1"/>
</dbReference>
<dbReference type="OrthoDB" id="9782299at2"/>
<protein>
    <submittedName>
        <fullName evidence="5">GntR family transcriptional regulator</fullName>
    </submittedName>
</protein>
<evidence type="ECO:0000256" key="2">
    <source>
        <dbReference type="ARBA" id="ARBA00023125"/>
    </source>
</evidence>
<organism evidence="5 6">
    <name type="scientific">Salipaludibacillus neizhouensis</name>
    <dbReference type="NCBI Taxonomy" id="885475"/>
    <lineage>
        <taxon>Bacteria</taxon>
        <taxon>Bacillati</taxon>
        <taxon>Bacillota</taxon>
        <taxon>Bacilli</taxon>
        <taxon>Bacillales</taxon>
        <taxon>Bacillaceae</taxon>
    </lineage>
</organism>
<evidence type="ECO:0000313" key="5">
    <source>
        <dbReference type="EMBL" id="RKL65458.1"/>
    </source>
</evidence>
<gene>
    <name evidence="5" type="ORF">CR203_20490</name>
</gene>
<dbReference type="GO" id="GO:0003677">
    <property type="term" value="F:DNA binding"/>
    <property type="evidence" value="ECO:0007669"/>
    <property type="project" value="UniProtKB-KW"/>
</dbReference>
<dbReference type="RefSeq" id="WP_110938933.1">
    <property type="nucleotide sequence ID" value="NZ_KZ614148.1"/>
</dbReference>
<dbReference type="AlphaFoldDB" id="A0A3A9K2L0"/>
<dbReference type="Proteomes" id="UP000281498">
    <property type="component" value="Unassembled WGS sequence"/>
</dbReference>
<keyword evidence="2" id="KW-0238">DNA-binding</keyword>
<dbReference type="SUPFAM" id="SSF46785">
    <property type="entry name" value="Winged helix' DNA-binding domain"/>
    <property type="match status" value="1"/>
</dbReference>
<dbReference type="PROSITE" id="PS50949">
    <property type="entry name" value="HTH_GNTR"/>
    <property type="match status" value="1"/>
</dbReference>
<evidence type="ECO:0000256" key="3">
    <source>
        <dbReference type="ARBA" id="ARBA00023163"/>
    </source>
</evidence>
<sequence>MIDNDKKGMDIKSLSRKSLSKQVMDELIDLLMTGKYKPGDRIPSEFELMDICNVSRPVIREALTSLEVMGIINRKTRSGSFFSDKIGSKPFSMMLALSAGDLPSIIEIRVALELGLVTLAAEKITDEELRMLRENIEKMRTLPTEDSSEIDKVFHKIIAHSAQNSLFEGMIDPLQKFHQKVLDHIPLEDRNLTDTLNYHIDIYNALEKRDPVEAYISMYRHLDFVRKKALKGIEKSMLSSEE</sequence>
<dbReference type="EMBL" id="PDOE01000016">
    <property type="protein sequence ID" value="RKL65458.1"/>
    <property type="molecule type" value="Genomic_DNA"/>
</dbReference>
<dbReference type="PANTHER" id="PTHR43537:SF43">
    <property type="entry name" value="GNTR-FAMILY TRANSCRIPTIONAL REGULATOR"/>
    <property type="match status" value="1"/>
</dbReference>
<dbReference type="Gene3D" id="1.20.120.530">
    <property type="entry name" value="GntR ligand-binding domain-like"/>
    <property type="match status" value="1"/>
</dbReference>
<dbReference type="PANTHER" id="PTHR43537">
    <property type="entry name" value="TRANSCRIPTIONAL REGULATOR, GNTR FAMILY"/>
    <property type="match status" value="1"/>
</dbReference>
<evidence type="ECO:0000256" key="1">
    <source>
        <dbReference type="ARBA" id="ARBA00023015"/>
    </source>
</evidence>
<reference evidence="5 6" key="1">
    <citation type="submission" date="2017-10" db="EMBL/GenBank/DDBJ databases">
        <title>Bacillus sp. nov., a halophilic bacterium isolated from a Keqin Lake.</title>
        <authorList>
            <person name="Wang H."/>
        </authorList>
    </citation>
    <scope>NUCLEOTIDE SEQUENCE [LARGE SCALE GENOMIC DNA]</scope>
    <source>
        <strain evidence="5 6">KCTC 13187</strain>
    </source>
</reference>
<dbReference type="InterPro" id="IPR000524">
    <property type="entry name" value="Tscrpt_reg_HTH_GntR"/>
</dbReference>
<dbReference type="InterPro" id="IPR036390">
    <property type="entry name" value="WH_DNA-bd_sf"/>
</dbReference>
<evidence type="ECO:0000259" key="4">
    <source>
        <dbReference type="PROSITE" id="PS50949"/>
    </source>
</evidence>
<dbReference type="Pfam" id="PF00392">
    <property type="entry name" value="GntR"/>
    <property type="match status" value="1"/>
</dbReference>
<dbReference type="InterPro" id="IPR008920">
    <property type="entry name" value="TF_FadR/GntR_C"/>
</dbReference>
<dbReference type="SMART" id="SM00345">
    <property type="entry name" value="HTH_GNTR"/>
    <property type="match status" value="1"/>
</dbReference>
<accession>A0A3A9K2L0</accession>
<evidence type="ECO:0000313" key="6">
    <source>
        <dbReference type="Proteomes" id="UP000281498"/>
    </source>
</evidence>
<dbReference type="GO" id="GO:0003700">
    <property type="term" value="F:DNA-binding transcription factor activity"/>
    <property type="evidence" value="ECO:0007669"/>
    <property type="project" value="InterPro"/>
</dbReference>
<dbReference type="PRINTS" id="PR00035">
    <property type="entry name" value="HTHGNTR"/>
</dbReference>
<feature type="domain" description="HTH gntR-type" evidence="4">
    <location>
        <begin position="17"/>
        <end position="85"/>
    </location>
</feature>
<comment type="caution">
    <text evidence="5">The sequence shown here is derived from an EMBL/GenBank/DDBJ whole genome shotgun (WGS) entry which is preliminary data.</text>
</comment>
<dbReference type="Gene3D" id="1.10.10.10">
    <property type="entry name" value="Winged helix-like DNA-binding domain superfamily/Winged helix DNA-binding domain"/>
    <property type="match status" value="1"/>
</dbReference>
<keyword evidence="6" id="KW-1185">Reference proteome</keyword>
<dbReference type="InterPro" id="IPR036388">
    <property type="entry name" value="WH-like_DNA-bd_sf"/>
</dbReference>
<name>A0A3A9K2L0_9BACI</name>
<keyword evidence="3" id="KW-0804">Transcription</keyword>
<dbReference type="CDD" id="cd07377">
    <property type="entry name" value="WHTH_GntR"/>
    <property type="match status" value="1"/>
</dbReference>
<dbReference type="SUPFAM" id="SSF48008">
    <property type="entry name" value="GntR ligand-binding domain-like"/>
    <property type="match status" value="1"/>
</dbReference>
<proteinExistence type="predicted"/>
<keyword evidence="1" id="KW-0805">Transcription regulation</keyword>
<dbReference type="InterPro" id="IPR011711">
    <property type="entry name" value="GntR_C"/>
</dbReference>